<evidence type="ECO:0008006" key="3">
    <source>
        <dbReference type="Google" id="ProtNLM"/>
    </source>
</evidence>
<dbReference type="Gene3D" id="2.60.40.1120">
    <property type="entry name" value="Carboxypeptidase-like, regulatory domain"/>
    <property type="match status" value="1"/>
</dbReference>
<dbReference type="SUPFAM" id="SSF49464">
    <property type="entry name" value="Carboxypeptidase regulatory domain-like"/>
    <property type="match status" value="3"/>
</dbReference>
<sequence length="611" mass="65093">ENGRFELGHLAPGEWIFQASPPAKEGVSRTSLESAAVNVEIEAGQSTPVDLNLREANVVGRVVAETEDGNVPVGDAKVWVFLDANEDGEPDSNAGGDGEGFAETDEQGNFSFLLPSGKYSLYLKPPSGLPKQKELTHFTTDIEQETPAPLEIVLAAPSHLIAGTVLDQFEKPVSDAQVILWGARNNDLRRVEVDANGAFSAKVGPGVWEIAAKPLPNARVDWSDNNAEQRLVLPEEGQSETMTVALVVERRVEEGTVTGSVTKPDGSTDWNDDAASVSVEVYSADGEGGWAPVAADGSFFITLAPGDYAVSIYAKPSLGYAKPEPAHIRVKSRQVEDLGQIALISRSGSIQGVVSDKEGSALPNFRIFAWNGKGDYVATVTGLDGSYELAVRPGRWKVGYEVPDSTNGSASPYLSGEPHKLRVKQGEAAEASFKVAKATSPIQGSIVTADGSVVVGMEAWAYARRITGGEHDFDFVAEAEVDERGRFEMSLPEGEFLLGVWLPDDAPYSTTVETSVNSGSSEAQIVLKADKATISGVLTLEGQPAADLIGEVYAVAVGSDEWKSVPIKNDGSFELLVGNGTWELLYKLGRLPLGMVPVARLPKDILLVDLE</sequence>
<feature type="region of interest" description="Disordered" evidence="1">
    <location>
        <begin position="85"/>
        <end position="105"/>
    </location>
</feature>
<feature type="non-terminal residue" evidence="2">
    <location>
        <position position="611"/>
    </location>
</feature>
<feature type="non-terminal residue" evidence="2">
    <location>
        <position position="1"/>
    </location>
</feature>
<dbReference type="EMBL" id="UINC01038126">
    <property type="protein sequence ID" value="SVB34663.1"/>
    <property type="molecule type" value="Genomic_DNA"/>
</dbReference>
<evidence type="ECO:0000256" key="1">
    <source>
        <dbReference type="SAM" id="MobiDB-lite"/>
    </source>
</evidence>
<name>A0A382DAJ8_9ZZZZ</name>
<reference evidence="2" key="1">
    <citation type="submission" date="2018-05" db="EMBL/GenBank/DDBJ databases">
        <authorList>
            <person name="Lanie J.A."/>
            <person name="Ng W.-L."/>
            <person name="Kazmierczak K.M."/>
            <person name="Andrzejewski T.M."/>
            <person name="Davidsen T.M."/>
            <person name="Wayne K.J."/>
            <person name="Tettelin H."/>
            <person name="Glass J.I."/>
            <person name="Rusch D."/>
            <person name="Podicherti R."/>
            <person name="Tsui H.-C.T."/>
            <person name="Winkler M.E."/>
        </authorList>
    </citation>
    <scope>NUCLEOTIDE SEQUENCE</scope>
</reference>
<gene>
    <name evidence="2" type="ORF">METZ01_LOCUS187517</name>
</gene>
<proteinExistence type="predicted"/>
<evidence type="ECO:0000313" key="2">
    <source>
        <dbReference type="EMBL" id="SVB34663.1"/>
    </source>
</evidence>
<protein>
    <recommendedName>
        <fullName evidence="3">Carboxypeptidase regulatory-like domain-containing protein</fullName>
    </recommendedName>
</protein>
<accession>A0A382DAJ8</accession>
<dbReference type="AlphaFoldDB" id="A0A382DAJ8"/>
<organism evidence="2">
    <name type="scientific">marine metagenome</name>
    <dbReference type="NCBI Taxonomy" id="408172"/>
    <lineage>
        <taxon>unclassified sequences</taxon>
        <taxon>metagenomes</taxon>
        <taxon>ecological metagenomes</taxon>
    </lineage>
</organism>
<dbReference type="InterPro" id="IPR008969">
    <property type="entry name" value="CarboxyPept-like_regulatory"/>
</dbReference>